<gene>
    <name evidence="1" type="ORF">RRG08_062650</name>
</gene>
<organism evidence="1 2">
    <name type="scientific">Elysia crispata</name>
    <name type="common">lettuce slug</name>
    <dbReference type="NCBI Taxonomy" id="231223"/>
    <lineage>
        <taxon>Eukaryota</taxon>
        <taxon>Metazoa</taxon>
        <taxon>Spiralia</taxon>
        <taxon>Lophotrochozoa</taxon>
        <taxon>Mollusca</taxon>
        <taxon>Gastropoda</taxon>
        <taxon>Heterobranchia</taxon>
        <taxon>Euthyneura</taxon>
        <taxon>Panpulmonata</taxon>
        <taxon>Sacoglossa</taxon>
        <taxon>Placobranchoidea</taxon>
        <taxon>Plakobranchidae</taxon>
        <taxon>Elysia</taxon>
    </lineage>
</organism>
<protein>
    <submittedName>
        <fullName evidence="1">Uncharacterized protein</fullName>
    </submittedName>
</protein>
<evidence type="ECO:0000313" key="1">
    <source>
        <dbReference type="EMBL" id="KAK3759503.1"/>
    </source>
</evidence>
<name>A0AAE0YYA3_9GAST</name>
<reference evidence="1" key="1">
    <citation type="journal article" date="2023" name="G3 (Bethesda)">
        <title>A reference genome for the long-term kleptoplast-retaining sea slug Elysia crispata morphotype clarki.</title>
        <authorList>
            <person name="Eastman K.E."/>
            <person name="Pendleton A.L."/>
            <person name="Shaikh M.A."/>
            <person name="Suttiyut T."/>
            <person name="Ogas R."/>
            <person name="Tomko P."/>
            <person name="Gavelis G."/>
            <person name="Widhalm J.R."/>
            <person name="Wisecaver J.H."/>
        </authorList>
    </citation>
    <scope>NUCLEOTIDE SEQUENCE</scope>
    <source>
        <strain evidence="1">ECLA1</strain>
    </source>
</reference>
<comment type="caution">
    <text evidence="1">The sequence shown here is derived from an EMBL/GenBank/DDBJ whole genome shotgun (WGS) entry which is preliminary data.</text>
</comment>
<dbReference type="Proteomes" id="UP001283361">
    <property type="component" value="Unassembled WGS sequence"/>
</dbReference>
<dbReference type="AlphaFoldDB" id="A0AAE0YYA3"/>
<dbReference type="EMBL" id="JAWDGP010005120">
    <property type="protein sequence ID" value="KAK3759503.1"/>
    <property type="molecule type" value="Genomic_DNA"/>
</dbReference>
<accession>A0AAE0YYA3</accession>
<proteinExistence type="predicted"/>
<sequence length="73" mass="7777">MPGLSVACSNHATNNNYDSGPLISPRALSTQSFSPGGSGTKWRPALVTMDPYRGVKTWHTATNGGKLFRAGRQ</sequence>
<evidence type="ECO:0000313" key="2">
    <source>
        <dbReference type="Proteomes" id="UP001283361"/>
    </source>
</evidence>
<keyword evidence="2" id="KW-1185">Reference proteome</keyword>